<gene>
    <name evidence="3" type="ORF">T190607A01A_40126</name>
</gene>
<organism evidence="3 4">
    <name type="scientific">Tenacibaculum platacis</name>
    <dbReference type="NCBI Taxonomy" id="3137852"/>
    <lineage>
        <taxon>Bacteria</taxon>
        <taxon>Pseudomonadati</taxon>
        <taxon>Bacteroidota</taxon>
        <taxon>Flavobacteriia</taxon>
        <taxon>Flavobacteriales</taxon>
        <taxon>Flavobacteriaceae</taxon>
        <taxon>Tenacibaculum</taxon>
    </lineage>
</organism>
<feature type="transmembrane region" description="Helical" evidence="1">
    <location>
        <begin position="167"/>
        <end position="190"/>
    </location>
</feature>
<reference evidence="3 4" key="1">
    <citation type="submission" date="2024-05" db="EMBL/GenBank/DDBJ databases">
        <authorList>
            <person name="Duchaud E."/>
        </authorList>
    </citation>
    <scope>NUCLEOTIDE SEQUENCE [LARGE SCALE GENOMIC DNA]</scope>
    <source>
        <strain evidence="3">Ena-SAMPLE-TAB-13-05-2024-13:56:06:370-140302</strain>
    </source>
</reference>
<dbReference type="PANTHER" id="PTHR35797">
    <property type="entry name" value="PROTEASE-RELATED"/>
    <property type="match status" value="1"/>
</dbReference>
<evidence type="ECO:0000259" key="2">
    <source>
        <dbReference type="Pfam" id="PF02517"/>
    </source>
</evidence>
<feature type="transmembrane region" description="Helical" evidence="1">
    <location>
        <begin position="92"/>
        <end position="111"/>
    </location>
</feature>
<comment type="caution">
    <text evidence="3">The sequence shown here is derived from an EMBL/GenBank/DDBJ whole genome shotgun (WGS) entry which is preliminary data.</text>
</comment>
<feature type="transmembrane region" description="Helical" evidence="1">
    <location>
        <begin position="251"/>
        <end position="273"/>
    </location>
</feature>
<sequence>MSKQFMNTTININTERKHNFKKAKKFTLLVLGISWAIGFTMHANLKNSNIIFKAIFELSLAVMPAIIAFILNKREGGNWASLRFIKPSFKSIVLAILIPLIYVIVDFYLQIHLGIRTSPDWSVFGSTLKLFATLTVGFIVMVILVMGEEIGWRGYLQEKLFSAFGELKGVFLLGIIWGIWHLPIAINGYLFPNYPYIEAFVTYPLACIAFSLIIAYIGFNRYSIFIAAVLHAANNHFKASLIATTEVIDEFNYMLISNFICVDLILIFGLLYWKKLKTNTKNT</sequence>
<feature type="domain" description="CAAX prenyl protease 2/Lysostaphin resistance protein A-like" evidence="2">
    <location>
        <begin position="134"/>
        <end position="236"/>
    </location>
</feature>
<proteinExistence type="predicted"/>
<feature type="transmembrane region" description="Helical" evidence="1">
    <location>
        <begin position="196"/>
        <end position="217"/>
    </location>
</feature>
<accession>A0ABP1EQ14</accession>
<dbReference type="InterPro" id="IPR042150">
    <property type="entry name" value="MmRce1-like"/>
</dbReference>
<feature type="transmembrane region" description="Helical" evidence="1">
    <location>
        <begin position="26"/>
        <end position="44"/>
    </location>
</feature>
<evidence type="ECO:0000313" key="4">
    <source>
        <dbReference type="Proteomes" id="UP001497416"/>
    </source>
</evidence>
<feature type="transmembrane region" description="Helical" evidence="1">
    <location>
        <begin position="50"/>
        <end position="71"/>
    </location>
</feature>
<feature type="transmembrane region" description="Helical" evidence="1">
    <location>
        <begin position="123"/>
        <end position="146"/>
    </location>
</feature>
<name>A0ABP1EQ14_9FLAO</name>
<keyword evidence="4" id="KW-1185">Reference proteome</keyword>
<keyword evidence="1" id="KW-0472">Membrane</keyword>
<keyword evidence="1" id="KW-1133">Transmembrane helix</keyword>
<dbReference type="PANTHER" id="PTHR35797:SF1">
    <property type="entry name" value="PROTEASE"/>
    <property type="match status" value="1"/>
</dbReference>
<dbReference type="Pfam" id="PF02517">
    <property type="entry name" value="Rce1-like"/>
    <property type="match status" value="1"/>
</dbReference>
<dbReference type="InterPro" id="IPR003675">
    <property type="entry name" value="Rce1/LyrA-like_dom"/>
</dbReference>
<keyword evidence="1" id="KW-0812">Transmembrane</keyword>
<protein>
    <recommendedName>
        <fullName evidence="2">CAAX prenyl protease 2/Lysostaphin resistance protein A-like domain-containing protein</fullName>
    </recommendedName>
</protein>
<evidence type="ECO:0000256" key="1">
    <source>
        <dbReference type="SAM" id="Phobius"/>
    </source>
</evidence>
<dbReference type="Proteomes" id="UP001497416">
    <property type="component" value="Unassembled WGS sequence"/>
</dbReference>
<dbReference type="EMBL" id="CAXIXY010000006">
    <property type="protein sequence ID" value="CAL2091005.1"/>
    <property type="molecule type" value="Genomic_DNA"/>
</dbReference>
<evidence type="ECO:0000313" key="3">
    <source>
        <dbReference type="EMBL" id="CAL2091005.1"/>
    </source>
</evidence>